<dbReference type="InterPro" id="IPR011008">
    <property type="entry name" value="Dimeric_a/b-barrel"/>
</dbReference>
<dbReference type="EMBL" id="UGJJ01000002">
    <property type="protein sequence ID" value="STR02627.1"/>
    <property type="molecule type" value="Genomic_DNA"/>
</dbReference>
<dbReference type="NCBIfam" id="NF009504">
    <property type="entry name" value="PRK12863.1-4"/>
    <property type="match status" value="1"/>
</dbReference>
<reference evidence="3 4" key="1">
    <citation type="submission" date="2018-06" db="EMBL/GenBank/DDBJ databases">
        <authorList>
            <consortium name="Pathogen Informatics"/>
            <person name="Doyle S."/>
        </authorList>
    </citation>
    <scope>NUCLEOTIDE SEQUENCE [LARGE SCALE GENOMIC DNA]</scope>
    <source>
        <strain evidence="3 4">NCTC13336</strain>
    </source>
</reference>
<evidence type="ECO:0000256" key="1">
    <source>
        <dbReference type="ARBA" id="ARBA00007689"/>
    </source>
</evidence>
<keyword evidence="4" id="KW-1185">Reference proteome</keyword>
<dbReference type="InterPro" id="IPR051807">
    <property type="entry name" value="Sec-metab_biosynth-assoc"/>
</dbReference>
<gene>
    <name evidence="3" type="ORF">NCTC13336_01504</name>
</gene>
<evidence type="ECO:0000313" key="4">
    <source>
        <dbReference type="Proteomes" id="UP000254293"/>
    </source>
</evidence>
<comment type="similarity">
    <text evidence="1">Belongs to the YciI family.</text>
</comment>
<accession>A0A377R1K6</accession>
<dbReference type="PANTHER" id="PTHR33606">
    <property type="entry name" value="PROTEIN YCII"/>
    <property type="match status" value="1"/>
</dbReference>
<dbReference type="Proteomes" id="UP000254293">
    <property type="component" value="Unassembled WGS sequence"/>
</dbReference>
<organism evidence="3 4">
    <name type="scientific">Kingella potus</name>
    <dbReference type="NCBI Taxonomy" id="265175"/>
    <lineage>
        <taxon>Bacteria</taxon>
        <taxon>Pseudomonadati</taxon>
        <taxon>Pseudomonadota</taxon>
        <taxon>Betaproteobacteria</taxon>
        <taxon>Neisseriales</taxon>
        <taxon>Neisseriaceae</taxon>
        <taxon>Kingella</taxon>
    </lineage>
</organism>
<protein>
    <submittedName>
        <fullName evidence="3">YciI-like protein</fullName>
    </submittedName>
</protein>
<name>A0A377R1K6_9NEIS</name>
<feature type="domain" description="YCII-related" evidence="2">
    <location>
        <begin position="5"/>
        <end position="93"/>
    </location>
</feature>
<dbReference type="Pfam" id="PF03795">
    <property type="entry name" value="YCII"/>
    <property type="match status" value="1"/>
</dbReference>
<dbReference type="PANTHER" id="PTHR33606:SF3">
    <property type="entry name" value="PROTEIN YCII"/>
    <property type="match status" value="1"/>
</dbReference>
<evidence type="ECO:0000313" key="3">
    <source>
        <dbReference type="EMBL" id="STR02627.1"/>
    </source>
</evidence>
<dbReference type="AlphaFoldDB" id="A0A377R1K6"/>
<dbReference type="RefSeq" id="WP_172461237.1">
    <property type="nucleotide sequence ID" value="NZ_CP091516.1"/>
</dbReference>
<dbReference type="InterPro" id="IPR005545">
    <property type="entry name" value="YCII"/>
</dbReference>
<dbReference type="Gene3D" id="3.30.70.1060">
    <property type="entry name" value="Dimeric alpha+beta barrel"/>
    <property type="match status" value="1"/>
</dbReference>
<sequence length="98" mass="10831">MTEQYYMLLATDGDNVHEARMAARPAHLARLEKLKAEGRLLTAGPNPLPENPERVSGSLIVASFDSLDAAQEWAEQDPYAEAGVYAEILIKPYKAVFK</sequence>
<dbReference type="SUPFAM" id="SSF54909">
    <property type="entry name" value="Dimeric alpha+beta barrel"/>
    <property type="match status" value="1"/>
</dbReference>
<proteinExistence type="inferred from homology"/>
<dbReference type="NCBIfam" id="NF008473">
    <property type="entry name" value="PRK11370.1"/>
    <property type="match status" value="1"/>
</dbReference>
<evidence type="ECO:0000259" key="2">
    <source>
        <dbReference type="Pfam" id="PF03795"/>
    </source>
</evidence>